<name>A0A182WI15_9DIPT</name>
<accession>A0A182WI15</accession>
<feature type="transmembrane region" description="Helical" evidence="2">
    <location>
        <begin position="176"/>
        <end position="198"/>
    </location>
</feature>
<keyword evidence="2" id="KW-0472">Membrane</keyword>
<sequence>MPLWNRSAPKKEFRQDQESFDEEQSVYQSGPIGGGQFNGGHQDDSVGGGQIGVGHQSPVGTGTHGGRPQAGFQRGFGGQHNGGPQGNPMFGGVPLGGGQFGGAHNTVPVFYGTLGDGPQAGFQRGNNGFEVAATCMGETTITIVDSEMVKDNNSNTIIVKDLVKAKVVDSGKEDMYIIMIMIMGIIMIMIMTIIMVTVTNTMAIDYE</sequence>
<evidence type="ECO:0000313" key="4">
    <source>
        <dbReference type="Proteomes" id="UP000075920"/>
    </source>
</evidence>
<organism evidence="3 4">
    <name type="scientific">Anopheles minimus</name>
    <dbReference type="NCBI Taxonomy" id="112268"/>
    <lineage>
        <taxon>Eukaryota</taxon>
        <taxon>Metazoa</taxon>
        <taxon>Ecdysozoa</taxon>
        <taxon>Arthropoda</taxon>
        <taxon>Hexapoda</taxon>
        <taxon>Insecta</taxon>
        <taxon>Pterygota</taxon>
        <taxon>Neoptera</taxon>
        <taxon>Endopterygota</taxon>
        <taxon>Diptera</taxon>
        <taxon>Nematocera</taxon>
        <taxon>Culicoidea</taxon>
        <taxon>Culicidae</taxon>
        <taxon>Anophelinae</taxon>
        <taxon>Anopheles</taxon>
    </lineage>
</organism>
<evidence type="ECO:0000256" key="1">
    <source>
        <dbReference type="SAM" id="MobiDB-lite"/>
    </source>
</evidence>
<evidence type="ECO:0000256" key="2">
    <source>
        <dbReference type="SAM" id="Phobius"/>
    </source>
</evidence>
<protein>
    <submittedName>
        <fullName evidence="3">Uncharacterized protein</fullName>
    </submittedName>
</protein>
<feature type="region of interest" description="Disordered" evidence="1">
    <location>
        <begin position="1"/>
        <end position="95"/>
    </location>
</feature>
<reference evidence="4" key="1">
    <citation type="submission" date="2013-03" db="EMBL/GenBank/DDBJ databases">
        <title>The Genome Sequence of Anopheles minimus MINIMUS1.</title>
        <authorList>
            <consortium name="The Broad Institute Genomics Platform"/>
            <person name="Neafsey D.E."/>
            <person name="Walton C."/>
            <person name="Walker B."/>
            <person name="Young S.K."/>
            <person name="Zeng Q."/>
            <person name="Gargeya S."/>
            <person name="Fitzgerald M."/>
            <person name="Haas B."/>
            <person name="Abouelleil A."/>
            <person name="Allen A.W."/>
            <person name="Alvarado L."/>
            <person name="Arachchi H.M."/>
            <person name="Berlin A.M."/>
            <person name="Chapman S.B."/>
            <person name="Gainer-Dewar J."/>
            <person name="Goldberg J."/>
            <person name="Griggs A."/>
            <person name="Gujja S."/>
            <person name="Hansen M."/>
            <person name="Howarth C."/>
            <person name="Imamovic A."/>
            <person name="Ireland A."/>
            <person name="Larimer J."/>
            <person name="McCowan C."/>
            <person name="Murphy C."/>
            <person name="Pearson M."/>
            <person name="Poon T.W."/>
            <person name="Priest M."/>
            <person name="Roberts A."/>
            <person name="Saif S."/>
            <person name="Shea T."/>
            <person name="Sisk P."/>
            <person name="Sykes S."/>
            <person name="Wortman J."/>
            <person name="Nusbaum C."/>
            <person name="Birren B."/>
        </authorList>
    </citation>
    <scope>NUCLEOTIDE SEQUENCE [LARGE SCALE GENOMIC DNA]</scope>
    <source>
        <strain evidence="4">MINIMUS1</strain>
    </source>
</reference>
<reference evidence="3" key="2">
    <citation type="submission" date="2020-05" db="UniProtKB">
        <authorList>
            <consortium name="EnsemblMetazoa"/>
        </authorList>
    </citation>
    <scope>IDENTIFICATION</scope>
    <source>
        <strain evidence="3">MINIMUS1</strain>
    </source>
</reference>
<dbReference type="VEuPathDB" id="VectorBase:AMIN010019"/>
<evidence type="ECO:0000313" key="3">
    <source>
        <dbReference type="EnsemblMetazoa" id="AMIN010019-PA"/>
    </source>
</evidence>
<dbReference type="Proteomes" id="UP000075920">
    <property type="component" value="Unassembled WGS sequence"/>
</dbReference>
<keyword evidence="2" id="KW-1133">Transmembrane helix</keyword>
<dbReference type="EnsemblMetazoa" id="AMIN010019-RA">
    <property type="protein sequence ID" value="AMIN010019-PA"/>
    <property type="gene ID" value="AMIN010019"/>
</dbReference>
<dbReference type="AlphaFoldDB" id="A0A182WI15"/>
<keyword evidence="2" id="KW-0812">Transmembrane</keyword>
<keyword evidence="4" id="KW-1185">Reference proteome</keyword>
<proteinExistence type="predicted"/>
<feature type="compositionally biased region" description="Gly residues" evidence="1">
    <location>
        <begin position="74"/>
        <end position="85"/>
    </location>
</feature>